<name>A0AAD2CX34_EUPCR</name>
<proteinExistence type="predicted"/>
<evidence type="ECO:0000256" key="1">
    <source>
        <dbReference type="SAM" id="MobiDB-lite"/>
    </source>
</evidence>
<comment type="caution">
    <text evidence="2">The sequence shown here is derived from an EMBL/GenBank/DDBJ whole genome shotgun (WGS) entry which is preliminary data.</text>
</comment>
<evidence type="ECO:0000313" key="2">
    <source>
        <dbReference type="EMBL" id="CAI2372983.1"/>
    </source>
</evidence>
<organism evidence="2 3">
    <name type="scientific">Euplotes crassus</name>
    <dbReference type="NCBI Taxonomy" id="5936"/>
    <lineage>
        <taxon>Eukaryota</taxon>
        <taxon>Sar</taxon>
        <taxon>Alveolata</taxon>
        <taxon>Ciliophora</taxon>
        <taxon>Intramacronucleata</taxon>
        <taxon>Spirotrichea</taxon>
        <taxon>Hypotrichia</taxon>
        <taxon>Euplotida</taxon>
        <taxon>Euplotidae</taxon>
        <taxon>Moneuplotes</taxon>
    </lineage>
</organism>
<sequence>MFGPNSVRTLLKLKTLVKQSVDDLNLEEEKRPTLEQEFSSKIPSKTMTNFRKSTLKPLSSSQNEEKYDYAGSSDDQEVSEKEFYLKFYNLLYEDDNFREFKEVLQEETEQINKIQSEQRDLSRQITQALADIQDWRESRKKAQKDAEENQKSPATVLPQNTTSLDTLLAKLDQKSDKFHTKIENLITSLQKSMSKSSTKMNVPSVNPQSCSSSPKVPELNHDSLQKEIEQLKNKEENYEDITDKSCKIREEYTEMLDELAQIESQFKLEPHQKESQPKPDTDDQGDLDVLNNIQSEFDEMDQIFKDLGVD</sequence>
<feature type="region of interest" description="Disordered" evidence="1">
    <location>
        <begin position="194"/>
        <end position="220"/>
    </location>
</feature>
<reference evidence="2" key="1">
    <citation type="submission" date="2023-07" db="EMBL/GenBank/DDBJ databases">
        <authorList>
            <consortium name="AG Swart"/>
            <person name="Singh M."/>
            <person name="Singh A."/>
            <person name="Seah K."/>
            <person name="Emmerich C."/>
        </authorList>
    </citation>
    <scope>NUCLEOTIDE SEQUENCE</scope>
    <source>
        <strain evidence="2">DP1</strain>
    </source>
</reference>
<evidence type="ECO:0000313" key="3">
    <source>
        <dbReference type="Proteomes" id="UP001295684"/>
    </source>
</evidence>
<dbReference type="AlphaFoldDB" id="A0AAD2CX34"/>
<keyword evidence="3" id="KW-1185">Reference proteome</keyword>
<feature type="compositionally biased region" description="Basic and acidic residues" evidence="1">
    <location>
        <begin position="266"/>
        <end position="281"/>
    </location>
</feature>
<feature type="region of interest" description="Disordered" evidence="1">
    <location>
        <begin position="261"/>
        <end position="294"/>
    </location>
</feature>
<gene>
    <name evidence="2" type="ORF">ECRASSUSDP1_LOCUS14320</name>
</gene>
<protein>
    <submittedName>
        <fullName evidence="2">Uncharacterized protein</fullName>
    </submittedName>
</protein>
<feature type="region of interest" description="Disordered" evidence="1">
    <location>
        <begin position="136"/>
        <end position="159"/>
    </location>
</feature>
<feature type="compositionally biased region" description="Polar residues" evidence="1">
    <location>
        <begin position="194"/>
        <end position="214"/>
    </location>
</feature>
<feature type="compositionally biased region" description="Polar residues" evidence="1">
    <location>
        <begin position="49"/>
        <end position="62"/>
    </location>
</feature>
<feature type="region of interest" description="Disordered" evidence="1">
    <location>
        <begin position="49"/>
        <end position="73"/>
    </location>
</feature>
<dbReference type="Proteomes" id="UP001295684">
    <property type="component" value="Unassembled WGS sequence"/>
</dbReference>
<accession>A0AAD2CX34</accession>
<dbReference type="EMBL" id="CAMPGE010014304">
    <property type="protein sequence ID" value="CAI2372983.1"/>
    <property type="molecule type" value="Genomic_DNA"/>
</dbReference>